<evidence type="ECO:0000313" key="2">
    <source>
        <dbReference type="Proteomes" id="UP000730482"/>
    </source>
</evidence>
<organism evidence="1 2">
    <name type="scientific">Catenulispora pinistramenti</name>
    <dbReference type="NCBI Taxonomy" id="2705254"/>
    <lineage>
        <taxon>Bacteria</taxon>
        <taxon>Bacillati</taxon>
        <taxon>Actinomycetota</taxon>
        <taxon>Actinomycetes</taxon>
        <taxon>Catenulisporales</taxon>
        <taxon>Catenulisporaceae</taxon>
        <taxon>Catenulispora</taxon>
    </lineage>
</organism>
<sequence length="163" mass="17865">MTGIEVLTAGRYGYADRRVHRDDFAHQLAVMLPADDDERLRPAVDVSAEDLVSAAKLCRHLHDRYPAEPLGRLAEQIAYRLEHPITHPGAVVFYAAALLCREQEALSRVESATMVAAVLEARAAGHAADALEATAPQTLRYTVKTAIDGDFVRGARHLKAQQN</sequence>
<accession>A0ABS5KWR8</accession>
<comment type="caution">
    <text evidence="1">The sequence shown here is derived from an EMBL/GenBank/DDBJ whole genome shotgun (WGS) entry which is preliminary data.</text>
</comment>
<evidence type="ECO:0008006" key="3">
    <source>
        <dbReference type="Google" id="ProtNLM"/>
    </source>
</evidence>
<reference evidence="1 2" key="1">
    <citation type="submission" date="2020-02" db="EMBL/GenBank/DDBJ databases">
        <title>Acidophilic actinobacteria isolated from forest soil.</title>
        <authorList>
            <person name="Golinska P."/>
        </authorList>
    </citation>
    <scope>NUCLEOTIDE SEQUENCE [LARGE SCALE GENOMIC DNA]</scope>
    <source>
        <strain evidence="1 2">NL8</strain>
    </source>
</reference>
<dbReference type="Proteomes" id="UP000730482">
    <property type="component" value="Unassembled WGS sequence"/>
</dbReference>
<keyword evidence="2" id="KW-1185">Reference proteome</keyword>
<name>A0ABS5KWR8_9ACTN</name>
<gene>
    <name evidence="1" type="ORF">KGQ19_26935</name>
</gene>
<protein>
    <recommendedName>
        <fullName evidence="3">DUF4192 domain-containing protein</fullName>
    </recommendedName>
</protein>
<evidence type="ECO:0000313" key="1">
    <source>
        <dbReference type="EMBL" id="MBS2550512.1"/>
    </source>
</evidence>
<dbReference type="RefSeq" id="WP_212013441.1">
    <property type="nucleotide sequence ID" value="NZ_JAAFYZ010000105.1"/>
</dbReference>
<proteinExistence type="predicted"/>
<dbReference type="EMBL" id="JAAFYZ010000105">
    <property type="protein sequence ID" value="MBS2550512.1"/>
    <property type="molecule type" value="Genomic_DNA"/>
</dbReference>